<dbReference type="EC" id="2.1.2.2" evidence="2"/>
<keyword evidence="3" id="KW-0808">Transferase</keyword>
<dbReference type="GO" id="GO:0005737">
    <property type="term" value="C:cytoplasm"/>
    <property type="evidence" value="ECO:0007669"/>
    <property type="project" value="TreeGrafter"/>
</dbReference>
<feature type="non-terminal residue" evidence="6">
    <location>
        <position position="108"/>
    </location>
</feature>
<evidence type="ECO:0000313" key="7">
    <source>
        <dbReference type="Proteomes" id="UP000630660"/>
    </source>
</evidence>
<evidence type="ECO:0000256" key="4">
    <source>
        <dbReference type="ARBA" id="ARBA00022755"/>
    </source>
</evidence>
<dbReference type="AlphaFoldDB" id="A0A9D5K7D1"/>
<accession>A0A9D5K7D1</accession>
<dbReference type="InterPro" id="IPR002376">
    <property type="entry name" value="Formyl_transf_N"/>
</dbReference>
<evidence type="ECO:0000256" key="3">
    <source>
        <dbReference type="ARBA" id="ARBA00022679"/>
    </source>
</evidence>
<dbReference type="GO" id="GO:0004644">
    <property type="term" value="F:phosphoribosylglycinamide formyltransferase activity"/>
    <property type="evidence" value="ECO:0007669"/>
    <property type="project" value="UniProtKB-EC"/>
</dbReference>
<keyword evidence="4" id="KW-0658">Purine biosynthesis</keyword>
<dbReference type="GO" id="GO:0006189">
    <property type="term" value="P:'de novo' IMP biosynthetic process"/>
    <property type="evidence" value="ECO:0007669"/>
    <property type="project" value="TreeGrafter"/>
</dbReference>
<dbReference type="SUPFAM" id="SSF53328">
    <property type="entry name" value="Formyltransferase"/>
    <property type="match status" value="1"/>
</dbReference>
<dbReference type="Proteomes" id="UP000630660">
    <property type="component" value="Unassembled WGS sequence"/>
</dbReference>
<dbReference type="PANTHER" id="PTHR43369">
    <property type="entry name" value="PHOSPHORIBOSYLGLYCINAMIDE FORMYLTRANSFERASE"/>
    <property type="match status" value="1"/>
</dbReference>
<dbReference type="Gene3D" id="3.40.50.170">
    <property type="entry name" value="Formyl transferase, N-terminal domain"/>
    <property type="match status" value="1"/>
</dbReference>
<dbReference type="PANTHER" id="PTHR43369:SF2">
    <property type="entry name" value="PHOSPHORIBOSYLGLYCINAMIDE FORMYLTRANSFERASE"/>
    <property type="match status" value="1"/>
</dbReference>
<feature type="domain" description="Formyl transferase N-terminal" evidence="5">
    <location>
        <begin position="1"/>
        <end position="108"/>
    </location>
</feature>
<organism evidence="6 7">
    <name type="scientific">candidate division WOR-3 bacterium</name>
    <dbReference type="NCBI Taxonomy" id="2052148"/>
    <lineage>
        <taxon>Bacteria</taxon>
        <taxon>Bacteria division WOR-3</taxon>
    </lineage>
</organism>
<name>A0A9D5K7D1_UNCW3</name>
<dbReference type="Pfam" id="PF00551">
    <property type="entry name" value="Formyl_trans_N"/>
    <property type="match status" value="1"/>
</dbReference>
<protein>
    <recommendedName>
        <fullName evidence="2">phosphoribosylglycinamide formyltransferase 1</fullName>
        <ecNumber evidence="2">2.1.2.2</ecNumber>
    </recommendedName>
</protein>
<gene>
    <name evidence="6" type="ORF">GF359_00160</name>
</gene>
<proteinExistence type="predicted"/>
<reference evidence="6" key="1">
    <citation type="submission" date="2019-11" db="EMBL/GenBank/DDBJ databases">
        <title>Microbial mats filling the niche in hypersaline microbial mats.</title>
        <authorList>
            <person name="Wong H.L."/>
            <person name="Macleod F.I."/>
            <person name="White R.A. III"/>
            <person name="Burns B.P."/>
        </authorList>
    </citation>
    <scope>NUCLEOTIDE SEQUENCE</scope>
    <source>
        <strain evidence="6">Bin_327</strain>
    </source>
</reference>
<dbReference type="InterPro" id="IPR036477">
    <property type="entry name" value="Formyl_transf_N_sf"/>
</dbReference>
<evidence type="ECO:0000259" key="5">
    <source>
        <dbReference type="Pfam" id="PF00551"/>
    </source>
</evidence>
<evidence type="ECO:0000256" key="1">
    <source>
        <dbReference type="ARBA" id="ARBA00005054"/>
    </source>
</evidence>
<sequence>MRLGFLASHNGTNMQAIIDACKQGRLDAESCVVISNNSKSGAIGRAKKEGIPYRHLSGKTHPDPEELDRAILAVLKSHDVDLVILAGYMKKIGPATLDAFNNRILNIH</sequence>
<comment type="pathway">
    <text evidence="1">Purine metabolism; IMP biosynthesis via de novo pathway; N(2)-formyl-N(1)-(5-phospho-D-ribosyl)glycinamide from N(1)-(5-phospho-D-ribosyl)glycinamide (10-formyl THF route): step 1/1.</text>
</comment>
<evidence type="ECO:0000313" key="6">
    <source>
        <dbReference type="EMBL" id="MBD3363607.1"/>
    </source>
</evidence>
<comment type="caution">
    <text evidence="6">The sequence shown here is derived from an EMBL/GenBank/DDBJ whole genome shotgun (WGS) entry which is preliminary data.</text>
</comment>
<dbReference type="EMBL" id="WJKJ01000005">
    <property type="protein sequence ID" value="MBD3363607.1"/>
    <property type="molecule type" value="Genomic_DNA"/>
</dbReference>
<evidence type="ECO:0000256" key="2">
    <source>
        <dbReference type="ARBA" id="ARBA00012254"/>
    </source>
</evidence>